<dbReference type="Pfam" id="PF00665">
    <property type="entry name" value="rve"/>
    <property type="match status" value="1"/>
</dbReference>
<accession>A0AA38WG68</accession>
<feature type="compositionally biased region" description="Polar residues" evidence="1">
    <location>
        <begin position="378"/>
        <end position="393"/>
    </location>
</feature>
<dbReference type="GO" id="GO:0003676">
    <property type="term" value="F:nucleic acid binding"/>
    <property type="evidence" value="ECO:0007669"/>
    <property type="project" value="InterPro"/>
</dbReference>
<sequence length="871" mass="95116">MGKIKKSSHKLKVEHNTSKPLQLLHMDLCGPMRVQSINGRKYVLVIVDDFSRYTWVNFLRSKDGASDIIISFIRNVQVRLQLPVQVIRTDNGTEFKNRKLDSFLDSVGITHIFSTARTPQQNGVVERKNRTLVEAARTMLTFSKLPLHFWAEAVASACFTQNRSLITKRFMKTPYELVYNRPPSIKFFRVFGCECYVKNDKDNLDKFSPKGDEGVFIGYAKDSPSYRVYNKKTRCVVESTNVDFEEGIEEDSTPAPVTPGISGVLAFDQLHGNPMTSSSPANKPSSSNSNTCDLDELFEFFYKDLPAPANVTLPVPAVVQPAPHVMVSTTDISSSNLQGTSSSTSASASPSSRVSPAPAEGEPSHTFQQDQRVLKKTPPTQRCNCTPHLSTHPSLKRDKAQRLSSPHLEGDDIETGGSVPRSPPSLHVHQSLVPDTHLGTHTASLCDAVSAPPVAILSDVTGTPRVVSTKGISRGPEGRPTTAIITPTVKVGHTVDSAVVQTDTLCEAGVTYPAFVVRDMMDNALKAVREEFDAKFAALEARFKGKGQVTEPVRDPTPPHRSPSPPPRSTAPVSSSDELRDLLMASLLSRSDLSDHEVNLLGYLKRFSDPSLPASRPEPATSSSQEVVLSIQRLEGKLDALKTEELVEIKGSISDMQTRIRALETSCHASAEPPKRRYDDRDDPDRREGEIHKKARLGSSVLTGTSSGAAAPSGTHMGTGADVSQSQRSQNPTADSAEGREIVFCVNPEISHHVRVPASDDVPSDDYESCMESYSSDSPLLVPCQSPPHQSLPGMEMYSSDSSSPPMSPHHSPSYDTPSPRRSPLPLTPSPTYRGPQLRVLPHPPSPVQDDSVRIMCKIVTGFTVSNVIRH</sequence>
<dbReference type="AlphaFoldDB" id="A0AA38WG68"/>
<feature type="region of interest" description="Disordered" evidence="1">
    <location>
        <begin position="546"/>
        <end position="576"/>
    </location>
</feature>
<dbReference type="PANTHER" id="PTHR42648">
    <property type="entry name" value="TRANSPOSASE, PUTATIVE-RELATED"/>
    <property type="match status" value="1"/>
</dbReference>
<evidence type="ECO:0000313" key="3">
    <source>
        <dbReference type="EMBL" id="KAJ9547206.1"/>
    </source>
</evidence>
<feature type="region of interest" description="Disordered" evidence="1">
    <location>
        <begin position="755"/>
        <end position="850"/>
    </location>
</feature>
<dbReference type="InterPro" id="IPR057670">
    <property type="entry name" value="SH3_retrovirus"/>
</dbReference>
<proteinExistence type="predicted"/>
<feature type="region of interest" description="Disordered" evidence="1">
    <location>
        <begin position="331"/>
        <end position="428"/>
    </location>
</feature>
<feature type="compositionally biased region" description="Low complexity" evidence="1">
    <location>
        <begin position="797"/>
        <end position="820"/>
    </location>
</feature>
<organism evidence="3 4">
    <name type="scientific">Centaurea solstitialis</name>
    <name type="common">yellow star-thistle</name>
    <dbReference type="NCBI Taxonomy" id="347529"/>
    <lineage>
        <taxon>Eukaryota</taxon>
        <taxon>Viridiplantae</taxon>
        <taxon>Streptophyta</taxon>
        <taxon>Embryophyta</taxon>
        <taxon>Tracheophyta</taxon>
        <taxon>Spermatophyta</taxon>
        <taxon>Magnoliopsida</taxon>
        <taxon>eudicotyledons</taxon>
        <taxon>Gunneridae</taxon>
        <taxon>Pentapetalae</taxon>
        <taxon>asterids</taxon>
        <taxon>campanulids</taxon>
        <taxon>Asterales</taxon>
        <taxon>Asteraceae</taxon>
        <taxon>Carduoideae</taxon>
        <taxon>Cardueae</taxon>
        <taxon>Centaureinae</taxon>
        <taxon>Centaurea</taxon>
    </lineage>
</organism>
<reference evidence="3" key="1">
    <citation type="submission" date="2023-03" db="EMBL/GenBank/DDBJ databases">
        <title>Chromosome-scale reference genome and RAD-based genetic map of yellow starthistle (Centaurea solstitialis) reveal putative structural variation and QTLs associated with invader traits.</title>
        <authorList>
            <person name="Reatini B."/>
            <person name="Cang F.A."/>
            <person name="Jiang Q."/>
            <person name="Mckibben M.T.W."/>
            <person name="Barker M.S."/>
            <person name="Rieseberg L.H."/>
            <person name="Dlugosch K.M."/>
        </authorList>
    </citation>
    <scope>NUCLEOTIDE SEQUENCE</scope>
    <source>
        <strain evidence="3">CAN-66</strain>
        <tissue evidence="3">Leaf</tissue>
    </source>
</reference>
<name>A0AA38WG68_9ASTR</name>
<evidence type="ECO:0000259" key="2">
    <source>
        <dbReference type="PROSITE" id="PS50994"/>
    </source>
</evidence>
<dbReference type="InterPro" id="IPR012337">
    <property type="entry name" value="RNaseH-like_sf"/>
</dbReference>
<feature type="compositionally biased region" description="Polar residues" evidence="1">
    <location>
        <begin position="722"/>
        <end position="734"/>
    </location>
</feature>
<feature type="compositionally biased region" description="Low complexity" evidence="1">
    <location>
        <begin position="697"/>
        <end position="711"/>
    </location>
</feature>
<feature type="region of interest" description="Disordered" evidence="1">
    <location>
        <begin position="664"/>
        <end position="739"/>
    </location>
</feature>
<protein>
    <recommendedName>
        <fullName evidence="2">Integrase catalytic domain-containing protein</fullName>
    </recommendedName>
</protein>
<dbReference type="GO" id="GO:0015074">
    <property type="term" value="P:DNA integration"/>
    <property type="evidence" value="ECO:0007669"/>
    <property type="project" value="InterPro"/>
</dbReference>
<feature type="compositionally biased region" description="Pro residues" evidence="1">
    <location>
        <begin position="559"/>
        <end position="569"/>
    </location>
</feature>
<comment type="caution">
    <text evidence="3">The sequence shown here is derived from an EMBL/GenBank/DDBJ whole genome shotgun (WGS) entry which is preliminary data.</text>
</comment>
<dbReference type="InterPro" id="IPR036397">
    <property type="entry name" value="RNaseH_sf"/>
</dbReference>
<feature type="domain" description="Integrase catalytic" evidence="2">
    <location>
        <begin position="16"/>
        <end position="182"/>
    </location>
</feature>
<dbReference type="Gene3D" id="3.30.420.10">
    <property type="entry name" value="Ribonuclease H-like superfamily/Ribonuclease H"/>
    <property type="match status" value="1"/>
</dbReference>
<evidence type="ECO:0000256" key="1">
    <source>
        <dbReference type="SAM" id="MobiDB-lite"/>
    </source>
</evidence>
<evidence type="ECO:0000313" key="4">
    <source>
        <dbReference type="Proteomes" id="UP001172457"/>
    </source>
</evidence>
<dbReference type="PANTHER" id="PTHR42648:SF18">
    <property type="entry name" value="RETROTRANSPOSON, UNCLASSIFIED-LIKE PROTEIN"/>
    <property type="match status" value="1"/>
</dbReference>
<feature type="compositionally biased region" description="Low complexity" evidence="1">
    <location>
        <begin position="331"/>
        <end position="359"/>
    </location>
</feature>
<dbReference type="InterPro" id="IPR001584">
    <property type="entry name" value="Integrase_cat-core"/>
</dbReference>
<feature type="compositionally biased region" description="Basic and acidic residues" evidence="1">
    <location>
        <begin position="673"/>
        <end position="692"/>
    </location>
</feature>
<gene>
    <name evidence="3" type="ORF">OSB04_019749</name>
</gene>
<dbReference type="Proteomes" id="UP001172457">
    <property type="component" value="Chromosome 5"/>
</dbReference>
<dbReference type="Pfam" id="PF25597">
    <property type="entry name" value="SH3_retrovirus"/>
    <property type="match status" value="1"/>
</dbReference>
<dbReference type="SUPFAM" id="SSF53098">
    <property type="entry name" value="Ribonuclease H-like"/>
    <property type="match status" value="1"/>
</dbReference>
<keyword evidence="4" id="KW-1185">Reference proteome</keyword>
<dbReference type="InterPro" id="IPR039537">
    <property type="entry name" value="Retrotran_Ty1/copia-like"/>
</dbReference>
<dbReference type="EMBL" id="JARYMX010000005">
    <property type="protein sequence ID" value="KAJ9547206.1"/>
    <property type="molecule type" value="Genomic_DNA"/>
</dbReference>
<dbReference type="PROSITE" id="PS50994">
    <property type="entry name" value="INTEGRASE"/>
    <property type="match status" value="1"/>
</dbReference>